<dbReference type="InterPro" id="IPR006222">
    <property type="entry name" value="GCVT_N"/>
</dbReference>
<dbReference type="SUPFAM" id="SSF103025">
    <property type="entry name" value="Folate-binding domain"/>
    <property type="match status" value="1"/>
</dbReference>
<dbReference type="Gene3D" id="3.30.1360.120">
    <property type="entry name" value="Probable tRNA modification gtpase trme, domain 1"/>
    <property type="match status" value="1"/>
</dbReference>
<evidence type="ECO:0000313" key="4">
    <source>
        <dbReference type="Proteomes" id="UP001595648"/>
    </source>
</evidence>
<dbReference type="PANTHER" id="PTHR43757">
    <property type="entry name" value="AMINOMETHYLTRANSFERASE"/>
    <property type="match status" value="1"/>
</dbReference>
<dbReference type="Pfam" id="PF08669">
    <property type="entry name" value="GCV_T_C"/>
    <property type="match status" value="1"/>
</dbReference>
<feature type="domain" description="GCVT N-terminal" evidence="1">
    <location>
        <begin position="14"/>
        <end position="271"/>
    </location>
</feature>
<protein>
    <submittedName>
        <fullName evidence="3">Aminomethyltransferase family protein</fullName>
    </submittedName>
</protein>
<dbReference type="SUPFAM" id="SSF101790">
    <property type="entry name" value="Aminomethyltransferase beta-barrel domain"/>
    <property type="match status" value="1"/>
</dbReference>
<comment type="caution">
    <text evidence="3">The sequence shown here is derived from an EMBL/GenBank/DDBJ whole genome shotgun (WGS) entry which is preliminary data.</text>
</comment>
<dbReference type="InterPro" id="IPR028896">
    <property type="entry name" value="GcvT/YgfZ/DmdA"/>
</dbReference>
<gene>
    <name evidence="3" type="ORF">ACFOJ9_34140</name>
</gene>
<dbReference type="InterPro" id="IPR013977">
    <property type="entry name" value="GcvT_C"/>
</dbReference>
<accession>A0ABV7N0C8</accession>
<dbReference type="Pfam" id="PF01571">
    <property type="entry name" value="GCV_T"/>
    <property type="match status" value="1"/>
</dbReference>
<dbReference type="InterPro" id="IPR029043">
    <property type="entry name" value="GcvT/YgfZ_C"/>
</dbReference>
<reference evidence="4" key="1">
    <citation type="journal article" date="2019" name="Int. J. Syst. Evol. Microbiol.">
        <title>The Global Catalogue of Microorganisms (GCM) 10K type strain sequencing project: providing services to taxonomists for standard genome sequencing and annotation.</title>
        <authorList>
            <consortium name="The Broad Institute Genomics Platform"/>
            <consortium name="The Broad Institute Genome Sequencing Center for Infectious Disease"/>
            <person name="Wu L."/>
            <person name="Ma J."/>
        </authorList>
    </citation>
    <scope>NUCLEOTIDE SEQUENCE [LARGE SCALE GENOMIC DNA]</scope>
    <source>
        <strain evidence="4">ICMP 19515</strain>
    </source>
</reference>
<dbReference type="EMBL" id="JBHRVD010000001">
    <property type="protein sequence ID" value="MFC3326762.1"/>
    <property type="molecule type" value="Genomic_DNA"/>
</dbReference>
<evidence type="ECO:0000313" key="3">
    <source>
        <dbReference type="EMBL" id="MFC3326762.1"/>
    </source>
</evidence>
<name>A0ABV7N0C8_9HYPH</name>
<dbReference type="InterPro" id="IPR027266">
    <property type="entry name" value="TrmE/GcvT-like"/>
</dbReference>
<proteinExistence type="predicted"/>
<organism evidence="3 4">
    <name type="scientific">Mesorhizobium cantuariense</name>
    <dbReference type="NCBI Taxonomy" id="1300275"/>
    <lineage>
        <taxon>Bacteria</taxon>
        <taxon>Pseudomonadati</taxon>
        <taxon>Pseudomonadota</taxon>
        <taxon>Alphaproteobacteria</taxon>
        <taxon>Hyphomicrobiales</taxon>
        <taxon>Phyllobacteriaceae</taxon>
        <taxon>Mesorhizobium</taxon>
    </lineage>
</organism>
<evidence type="ECO:0000259" key="1">
    <source>
        <dbReference type="Pfam" id="PF01571"/>
    </source>
</evidence>
<keyword evidence="4" id="KW-1185">Reference proteome</keyword>
<dbReference type="PIRSF" id="PIRSF006487">
    <property type="entry name" value="GcvT"/>
    <property type="match status" value="1"/>
</dbReference>
<sequence length="376" mass="40876">MMEAFLAERRSPFYSSIVGLGATMGRVGGDFISAKYYSGIADEHLNTRENVGVQDLSTMGKMDIKGPDAEALVNHVIVNDAAAMKPGQVRYSTICREDGGIMDDLTVFRLAPEHFMLVTGSVNRLKMLPWLLHHAEGRKAYVTDITASIAFPTIQGPRSRELLKALVADADLDGLKRWSFTSGHINGTRVLISRTGVTGELGFELFVPADEAASVWDALMRTGRDFGLKPYGVLAMFTLGLEKAYPAHGIDMDESRTPFHVGLDRWIKFDKGDFIGREALLKVRDTGLDEQWVGLILDGDKPAATDARVVADGEDAGIVTYSDHGNSLGKVLATAHLQLPFTAIGTELSIDIGGKLTRAVVAPIPFFDPEGVRLRA</sequence>
<dbReference type="RefSeq" id="WP_378985850.1">
    <property type="nucleotide sequence ID" value="NZ_JBHRVD010000001.1"/>
</dbReference>
<dbReference type="Proteomes" id="UP001595648">
    <property type="component" value="Unassembled WGS sequence"/>
</dbReference>
<feature type="domain" description="Aminomethyltransferase C-terminal" evidence="2">
    <location>
        <begin position="292"/>
        <end position="368"/>
    </location>
</feature>
<evidence type="ECO:0000259" key="2">
    <source>
        <dbReference type="Pfam" id="PF08669"/>
    </source>
</evidence>
<dbReference type="PANTHER" id="PTHR43757:SF2">
    <property type="entry name" value="AMINOMETHYLTRANSFERASE, MITOCHONDRIAL"/>
    <property type="match status" value="1"/>
</dbReference>